<accession>A0A1I1LTX5</accession>
<dbReference type="RefSeq" id="WP_091125082.1">
    <property type="nucleotide sequence ID" value="NZ_FOLB01000011.1"/>
</dbReference>
<sequence length="108" mass="11829">MIDILMICPRCDGEITVLMDRAVLRVDVEPRARGELLYRCPACGHPSVSPIGGDLLAQLLLVGVRPVALAEPRLDRDDLAPAGAPFTIEDMLSWHEQLDAVDTVAPWE</sequence>
<dbReference type="EMBL" id="FOLB01000011">
    <property type="protein sequence ID" value="SFC76445.1"/>
    <property type="molecule type" value="Genomic_DNA"/>
</dbReference>
<evidence type="ECO:0000313" key="1">
    <source>
        <dbReference type="EMBL" id="SFC76445.1"/>
    </source>
</evidence>
<proteinExistence type="predicted"/>
<keyword evidence="2" id="KW-1185">Reference proteome</keyword>
<reference evidence="1 2" key="1">
    <citation type="submission" date="2016-10" db="EMBL/GenBank/DDBJ databases">
        <authorList>
            <person name="de Groot N.N."/>
        </authorList>
    </citation>
    <scope>NUCLEOTIDE SEQUENCE [LARGE SCALE GENOMIC DNA]</scope>
    <source>
        <strain evidence="1 2">CGMCC 1.7056</strain>
    </source>
</reference>
<evidence type="ECO:0000313" key="2">
    <source>
        <dbReference type="Proteomes" id="UP000198832"/>
    </source>
</evidence>
<evidence type="ECO:0008006" key="3">
    <source>
        <dbReference type="Google" id="ProtNLM"/>
    </source>
</evidence>
<dbReference type="AlphaFoldDB" id="A0A1I1LTX5"/>
<organism evidence="1 2">
    <name type="scientific">Nocardioides terrae</name>
    <dbReference type="NCBI Taxonomy" id="574651"/>
    <lineage>
        <taxon>Bacteria</taxon>
        <taxon>Bacillati</taxon>
        <taxon>Actinomycetota</taxon>
        <taxon>Actinomycetes</taxon>
        <taxon>Propionibacteriales</taxon>
        <taxon>Nocardioidaceae</taxon>
        <taxon>Nocardioides</taxon>
    </lineage>
</organism>
<dbReference type="Proteomes" id="UP000198832">
    <property type="component" value="Unassembled WGS sequence"/>
</dbReference>
<protein>
    <recommendedName>
        <fullName evidence="3">CpXC domain-containing protein</fullName>
    </recommendedName>
</protein>
<dbReference type="OrthoDB" id="3784917at2"/>
<gene>
    <name evidence="1" type="ORF">SAMN04487968_11113</name>
</gene>
<name>A0A1I1LTX5_9ACTN</name>